<protein>
    <recommendedName>
        <fullName evidence="2">MobA/VirD2-like nuclease domain-containing protein</fullName>
    </recommendedName>
</protein>
<dbReference type="Proteomes" id="UP000198925">
    <property type="component" value="Unassembled WGS sequence"/>
</dbReference>
<keyword evidence="1" id="KW-0175">Coiled coil</keyword>
<evidence type="ECO:0000313" key="4">
    <source>
        <dbReference type="Proteomes" id="UP000198925"/>
    </source>
</evidence>
<gene>
    <name evidence="3" type="ORF">SAMN04487779_1005204</name>
</gene>
<organism evidence="3 4">
    <name type="scientific">Belnapia rosea</name>
    <dbReference type="NCBI Taxonomy" id="938405"/>
    <lineage>
        <taxon>Bacteria</taxon>
        <taxon>Pseudomonadati</taxon>
        <taxon>Pseudomonadota</taxon>
        <taxon>Alphaproteobacteria</taxon>
        <taxon>Acetobacterales</taxon>
        <taxon>Roseomonadaceae</taxon>
        <taxon>Belnapia</taxon>
    </lineage>
</organism>
<evidence type="ECO:0000256" key="1">
    <source>
        <dbReference type="SAM" id="Coils"/>
    </source>
</evidence>
<proteinExistence type="predicted"/>
<dbReference type="Pfam" id="PF03432">
    <property type="entry name" value="Relaxase"/>
    <property type="match status" value="1"/>
</dbReference>
<accession>A0A1G6SZD6</accession>
<feature type="coiled-coil region" evidence="1">
    <location>
        <begin position="340"/>
        <end position="384"/>
    </location>
</feature>
<dbReference type="EMBL" id="FMZX01000005">
    <property type="protein sequence ID" value="SDD21577.1"/>
    <property type="molecule type" value="Genomic_DNA"/>
</dbReference>
<dbReference type="AlphaFoldDB" id="A0A1G6SZD6"/>
<dbReference type="InterPro" id="IPR005094">
    <property type="entry name" value="Endonuclease_MobA/VirD2"/>
</dbReference>
<name>A0A1G6SZD6_9PROT</name>
<feature type="domain" description="MobA/VirD2-like nuclease" evidence="2">
    <location>
        <begin position="24"/>
        <end position="146"/>
    </location>
</feature>
<reference evidence="3 4" key="1">
    <citation type="submission" date="2016-10" db="EMBL/GenBank/DDBJ databases">
        <authorList>
            <person name="de Groot N.N."/>
        </authorList>
    </citation>
    <scope>NUCLEOTIDE SEQUENCE [LARGE SCALE GENOMIC DNA]</scope>
    <source>
        <strain evidence="3 4">CPCC 100156</strain>
    </source>
</reference>
<dbReference type="RefSeq" id="WP_090663446.1">
    <property type="nucleotide sequence ID" value="NZ_FMZX01000005.1"/>
</dbReference>
<keyword evidence="4" id="KW-1185">Reference proteome</keyword>
<evidence type="ECO:0000259" key="2">
    <source>
        <dbReference type="Pfam" id="PF03432"/>
    </source>
</evidence>
<sequence length="424" mass="49150">MILKASQRGGGQDLAVHLMRTDDNEHVRLHELRGFASDDLRDAFKEADAISRGTKCRQYLFSLSLSPPEQERVPVEVFEQAIERIETRLGLEGQPRAVVFHEKEGRRHAHCVWSRIDADTMTAKQMSFFKKKLIDVSRDLYLEHGWKMPRGIADSINRDPTNFSLAEWQQAKRQGVDPRWIKQTLQECWAASDNARAFGQSLQERGFFLAKGDKRSFVVLDHTGEVHSLPRALGLKTKEVAARLGDGADLAGVEATQKKIGERLSPAMRRHVAEARERFEGRSAALGKQKEEMTRQHRMARERLDQRQKQEWQAEARQRADRLPKGIRGLWQRITGKYQELRAQAELEAQRSRNRQAQERQKLIEQQLEQRGHLQAQFKALRKNQAQQLLELRRDVGRYLKFTRGQSSEISQKRERSIGLRLER</sequence>
<evidence type="ECO:0000313" key="3">
    <source>
        <dbReference type="EMBL" id="SDD21577.1"/>
    </source>
</evidence>